<evidence type="ECO:0000313" key="1">
    <source>
        <dbReference type="EMBL" id="PZO56362.1"/>
    </source>
</evidence>
<accession>A0A2W4XJS9</accession>
<evidence type="ECO:0000313" key="2">
    <source>
        <dbReference type="Proteomes" id="UP000249794"/>
    </source>
</evidence>
<reference evidence="2" key="1">
    <citation type="submission" date="2018-04" db="EMBL/GenBank/DDBJ databases">
        <authorList>
            <person name="Cornet L."/>
        </authorList>
    </citation>
    <scope>NUCLEOTIDE SEQUENCE [LARGE SCALE GENOMIC DNA]</scope>
</reference>
<gene>
    <name evidence="1" type="ORF">DCF15_08815</name>
</gene>
<protein>
    <submittedName>
        <fullName evidence="1">DUF2993 domain-containing protein</fullName>
    </submittedName>
</protein>
<organism evidence="1 2">
    <name type="scientific">Phormidesmis priestleyi</name>
    <dbReference type="NCBI Taxonomy" id="268141"/>
    <lineage>
        <taxon>Bacteria</taxon>
        <taxon>Bacillati</taxon>
        <taxon>Cyanobacteriota</taxon>
        <taxon>Cyanophyceae</taxon>
        <taxon>Leptolyngbyales</taxon>
        <taxon>Leptolyngbyaceae</taxon>
        <taxon>Phormidesmis</taxon>
    </lineage>
</organism>
<comment type="caution">
    <text evidence="1">The sequence shown here is derived from an EMBL/GenBank/DDBJ whole genome shotgun (WGS) entry which is preliminary data.</text>
</comment>
<reference evidence="1 2" key="2">
    <citation type="submission" date="2018-06" db="EMBL/GenBank/DDBJ databases">
        <title>Metagenomic assembly of (sub)arctic Cyanobacteria and their associated microbiome from non-axenic cultures.</title>
        <authorList>
            <person name="Baurain D."/>
        </authorList>
    </citation>
    <scope>NUCLEOTIDE SEQUENCE [LARGE SCALE GENOMIC DNA]</scope>
    <source>
        <strain evidence="1">ULC027bin1</strain>
    </source>
</reference>
<dbReference type="InterPro" id="IPR021373">
    <property type="entry name" value="DUF2993"/>
</dbReference>
<sequence>MANGEKTGGSRIIGRVLPAAVRLWLRSQVEQVENLSLQIAGRDREILTGYVPNIAISAQNAIYQGIHISQLQLSAKDIRINIGQVIRGKSLRLLQIFPITGDVRLSEADLNASLSSALLTQGLKDFWQMLIQHPAFAQAVEARYGPLPLQPDLRLQDAQLRIANKFLGLSFYPHSQGQTAEQPVVLGTDLAIVSGHLLQLTSPHWLENLASLGDLSQATPIDSLQEFQWDLGEDTQLTKLALQRDQLLCHAQIMVNP</sequence>
<dbReference type="Pfam" id="PF11209">
    <property type="entry name" value="LmeA"/>
    <property type="match status" value="1"/>
</dbReference>
<proteinExistence type="predicted"/>
<name>A0A2W4XJS9_9CYAN</name>
<dbReference type="AlphaFoldDB" id="A0A2W4XJS9"/>
<dbReference type="EMBL" id="QBMP01000073">
    <property type="protein sequence ID" value="PZO56362.1"/>
    <property type="molecule type" value="Genomic_DNA"/>
</dbReference>
<dbReference type="Proteomes" id="UP000249794">
    <property type="component" value="Unassembled WGS sequence"/>
</dbReference>